<dbReference type="SUPFAM" id="SSF46767">
    <property type="entry name" value="Methylated DNA-protein cysteine methyltransferase, C-terminal domain"/>
    <property type="match status" value="1"/>
</dbReference>
<dbReference type="Pfam" id="PF01035">
    <property type="entry name" value="DNA_binding_1"/>
    <property type="match status" value="1"/>
</dbReference>
<gene>
    <name evidence="3" type="ORF">DFR24_0355</name>
</gene>
<feature type="domain" description="Methylated-DNA-[protein]-cysteine S-methyltransferase DNA binding" evidence="2">
    <location>
        <begin position="18"/>
        <end position="96"/>
    </location>
</feature>
<evidence type="ECO:0000259" key="2">
    <source>
        <dbReference type="Pfam" id="PF01035"/>
    </source>
</evidence>
<protein>
    <submittedName>
        <fullName evidence="3">O(6)-alkylguanine repair protein YbaZ</fullName>
    </submittedName>
</protein>
<dbReference type="OrthoDB" id="9132167at2"/>
<dbReference type="EMBL" id="SOBT01000008">
    <property type="protein sequence ID" value="TDU30997.1"/>
    <property type="molecule type" value="Genomic_DNA"/>
</dbReference>
<dbReference type="PANTHER" id="PTHR42942">
    <property type="entry name" value="6-O-METHYLGUANINE DNA METHYLTRANSFERASE"/>
    <property type="match status" value="1"/>
</dbReference>
<evidence type="ECO:0000256" key="1">
    <source>
        <dbReference type="ARBA" id="ARBA00022763"/>
    </source>
</evidence>
<reference evidence="3 4" key="1">
    <citation type="submission" date="2019-03" db="EMBL/GenBank/DDBJ databases">
        <title>Genomic Encyclopedia of Type Strains, Phase IV (KMG-IV): sequencing the most valuable type-strain genomes for metagenomic binning, comparative biology and taxonomic classification.</title>
        <authorList>
            <person name="Goeker M."/>
        </authorList>
    </citation>
    <scope>NUCLEOTIDE SEQUENCE [LARGE SCALE GENOMIC DNA]</scope>
    <source>
        <strain evidence="3 4">DSM 26377</strain>
    </source>
</reference>
<dbReference type="Gene3D" id="1.10.10.10">
    <property type="entry name" value="Winged helix-like DNA-binding domain superfamily/Winged helix DNA-binding domain"/>
    <property type="match status" value="1"/>
</dbReference>
<evidence type="ECO:0000313" key="4">
    <source>
        <dbReference type="Proteomes" id="UP000295341"/>
    </source>
</evidence>
<name>A0A4R7PAM3_9GAMM</name>
<dbReference type="InterPro" id="IPR014048">
    <property type="entry name" value="MethylDNA_cys_MeTrfase_DNA-bd"/>
</dbReference>
<organism evidence="3 4">
    <name type="scientific">Panacagrimonas perspica</name>
    <dbReference type="NCBI Taxonomy" id="381431"/>
    <lineage>
        <taxon>Bacteria</taxon>
        <taxon>Pseudomonadati</taxon>
        <taxon>Pseudomonadota</taxon>
        <taxon>Gammaproteobacteria</taxon>
        <taxon>Nevskiales</taxon>
        <taxon>Nevskiaceae</taxon>
        <taxon>Panacagrimonas</taxon>
    </lineage>
</organism>
<dbReference type="InterPro" id="IPR036388">
    <property type="entry name" value="WH-like_DNA-bd_sf"/>
</dbReference>
<proteinExistence type="predicted"/>
<accession>A0A4R7PAM3</accession>
<dbReference type="GO" id="GO:0006281">
    <property type="term" value="P:DNA repair"/>
    <property type="evidence" value="ECO:0007669"/>
    <property type="project" value="InterPro"/>
</dbReference>
<dbReference type="InterPro" id="IPR052520">
    <property type="entry name" value="ATL_DNA_repair"/>
</dbReference>
<dbReference type="Proteomes" id="UP000295341">
    <property type="component" value="Unassembled WGS sequence"/>
</dbReference>
<dbReference type="PANTHER" id="PTHR42942:SF1">
    <property type="entry name" value="ALKYLTRANSFERASE-LIKE PROTEIN 1"/>
    <property type="match status" value="1"/>
</dbReference>
<keyword evidence="1" id="KW-0227">DNA damage</keyword>
<dbReference type="InterPro" id="IPR036217">
    <property type="entry name" value="MethylDNA_cys_MeTrfase_DNAb"/>
</dbReference>
<dbReference type="CDD" id="cd06445">
    <property type="entry name" value="ATase"/>
    <property type="match status" value="1"/>
</dbReference>
<dbReference type="GO" id="GO:0003824">
    <property type="term" value="F:catalytic activity"/>
    <property type="evidence" value="ECO:0007669"/>
    <property type="project" value="InterPro"/>
</dbReference>
<evidence type="ECO:0000313" key="3">
    <source>
        <dbReference type="EMBL" id="TDU30997.1"/>
    </source>
</evidence>
<sequence>MTRVPSKPITAADAYPLIFAVIRRIPRGKVASYAQIAYAAGLPGRARMVGRALADAGGAGPKLPWHRVINAQGRIALPRSSEAYVEQKSRLIAEGVLFEGDRVSFTRYGWKRGSAPVLD</sequence>
<keyword evidence="4" id="KW-1185">Reference proteome</keyword>
<dbReference type="AlphaFoldDB" id="A0A4R7PAM3"/>
<comment type="caution">
    <text evidence="3">The sequence shown here is derived from an EMBL/GenBank/DDBJ whole genome shotgun (WGS) entry which is preliminary data.</text>
</comment>